<protein>
    <submittedName>
        <fullName evidence="10">Germination protein GerAC</fullName>
    </submittedName>
</protein>
<sequence length="393" mass="43601">MKVIKVLLCLTLVFLLGGCWNRKELNDLAICVGIGIDKVKTGYSVSVQVVDPAEVVANKGKPGRAPVTLFTMSGATVFEALRKMTTISPRKIYMSHTRMLILGEELAREGIAPVLDFVSRDHEFRTDFYIAVARGTTAHNILKVITPLEQIPANELFASLETSSKAWAPTAAITLDQLIADLTNKGKQAVLTGIKLTGSPEEGDQRENVEQIDSNVLLQYTTLAAFRGDKLIGWLNEKDSKAYNYITGNVKSTAGSLPCKGGGRLTMEIMKSNSKVKAILKNGKPEIMVDIHLENDIGEVQCKIDLTKMETIEEIQKEAEKGMVATGMRAVTYAKQHEVDIFGFGDVIHRQYPKVWKQLEKNWNKEFAKLPVHIKAEVKIRRLGTINNAFKEK</sequence>
<reference evidence="10 11" key="1">
    <citation type="submission" date="2019-06" db="EMBL/GenBank/DDBJ databases">
        <title>Whole genome shotgun sequence of Brevibacillus parabrevis NBRC 12334.</title>
        <authorList>
            <person name="Hosoyama A."/>
            <person name="Uohara A."/>
            <person name="Ohji S."/>
            <person name="Ichikawa N."/>
        </authorList>
    </citation>
    <scope>NUCLEOTIDE SEQUENCE [LARGE SCALE GENOMIC DNA]</scope>
    <source>
        <strain evidence="10 11">NBRC 12334</strain>
    </source>
</reference>
<dbReference type="EMBL" id="BJMH01000008">
    <property type="protein sequence ID" value="GEB32441.1"/>
    <property type="molecule type" value="Genomic_DNA"/>
</dbReference>
<evidence type="ECO:0000313" key="10">
    <source>
        <dbReference type="EMBL" id="GEB32441.1"/>
    </source>
</evidence>
<evidence type="ECO:0000256" key="3">
    <source>
        <dbReference type="ARBA" id="ARBA00022544"/>
    </source>
</evidence>
<evidence type="ECO:0000256" key="6">
    <source>
        <dbReference type="ARBA" id="ARBA00023139"/>
    </source>
</evidence>
<keyword evidence="4" id="KW-0732">Signal</keyword>
<keyword evidence="5" id="KW-0472">Membrane</keyword>
<dbReference type="InterPro" id="IPR046953">
    <property type="entry name" value="Spore_GerAC-like_C"/>
</dbReference>
<dbReference type="GO" id="GO:0009847">
    <property type="term" value="P:spore germination"/>
    <property type="evidence" value="ECO:0007669"/>
    <property type="project" value="InterPro"/>
</dbReference>
<dbReference type="Pfam" id="PF05504">
    <property type="entry name" value="Spore_GerAC"/>
    <property type="match status" value="1"/>
</dbReference>
<dbReference type="InterPro" id="IPR038501">
    <property type="entry name" value="Spore_GerAC_C_sf"/>
</dbReference>
<comment type="caution">
    <text evidence="10">The sequence shown here is derived from an EMBL/GenBank/DDBJ whole genome shotgun (WGS) entry which is preliminary data.</text>
</comment>
<dbReference type="PANTHER" id="PTHR35789:SF1">
    <property type="entry name" value="SPORE GERMINATION PROTEIN B3"/>
    <property type="match status" value="1"/>
</dbReference>
<evidence type="ECO:0000256" key="2">
    <source>
        <dbReference type="ARBA" id="ARBA00007886"/>
    </source>
</evidence>
<dbReference type="NCBIfam" id="TIGR02887">
    <property type="entry name" value="spore_ger_x_C"/>
    <property type="match status" value="1"/>
</dbReference>
<evidence type="ECO:0000313" key="11">
    <source>
        <dbReference type="Proteomes" id="UP000316882"/>
    </source>
</evidence>
<name>A0A4Y3PQ07_BREPA</name>
<feature type="domain" description="Spore germination protein N-terminal" evidence="9">
    <location>
        <begin position="21"/>
        <end position="195"/>
    </location>
</feature>
<evidence type="ECO:0000256" key="7">
    <source>
        <dbReference type="ARBA" id="ARBA00023288"/>
    </source>
</evidence>
<dbReference type="AlphaFoldDB" id="A0A4Y3PQ07"/>
<dbReference type="InterPro" id="IPR008844">
    <property type="entry name" value="Spore_GerAC-like"/>
</dbReference>
<evidence type="ECO:0000259" key="9">
    <source>
        <dbReference type="Pfam" id="PF25198"/>
    </source>
</evidence>
<accession>A0A4Y3PQ07</accession>
<organism evidence="10 11">
    <name type="scientific">Brevibacillus parabrevis</name>
    <dbReference type="NCBI Taxonomy" id="54914"/>
    <lineage>
        <taxon>Bacteria</taxon>
        <taxon>Bacillati</taxon>
        <taxon>Bacillota</taxon>
        <taxon>Bacilli</taxon>
        <taxon>Bacillales</taxon>
        <taxon>Paenibacillaceae</taxon>
        <taxon>Brevibacillus</taxon>
    </lineage>
</organism>
<dbReference type="Proteomes" id="UP000316882">
    <property type="component" value="Unassembled WGS sequence"/>
</dbReference>
<dbReference type="Gene3D" id="3.30.300.210">
    <property type="entry name" value="Nutrient germinant receptor protein C, domain 3"/>
    <property type="match status" value="1"/>
</dbReference>
<comment type="subcellular location">
    <subcellularLocation>
        <location evidence="1">Membrane</location>
        <topology evidence="1">Lipid-anchor</topology>
    </subcellularLocation>
</comment>
<keyword evidence="6" id="KW-0564">Palmitate</keyword>
<dbReference type="RefSeq" id="WP_122964307.1">
    <property type="nucleotide sequence ID" value="NZ_BJMH01000008.1"/>
</dbReference>
<proteinExistence type="inferred from homology"/>
<evidence type="ECO:0000256" key="5">
    <source>
        <dbReference type="ARBA" id="ARBA00023136"/>
    </source>
</evidence>
<keyword evidence="11" id="KW-1185">Reference proteome</keyword>
<comment type="similarity">
    <text evidence="2">Belongs to the GerABKC lipoprotein family.</text>
</comment>
<dbReference type="Pfam" id="PF25198">
    <property type="entry name" value="Spore_GerAC_N"/>
    <property type="match status" value="1"/>
</dbReference>
<dbReference type="STRING" id="54914.AV540_23530"/>
<keyword evidence="3" id="KW-0309">Germination</keyword>
<evidence type="ECO:0000256" key="1">
    <source>
        <dbReference type="ARBA" id="ARBA00004635"/>
    </source>
</evidence>
<gene>
    <name evidence="10" type="ORF">BPA01_20210</name>
</gene>
<keyword evidence="7" id="KW-0449">Lipoprotein</keyword>
<dbReference type="InterPro" id="IPR057336">
    <property type="entry name" value="GerAC_N"/>
</dbReference>
<evidence type="ECO:0000256" key="4">
    <source>
        <dbReference type="ARBA" id="ARBA00022729"/>
    </source>
</evidence>
<dbReference type="GO" id="GO:0016020">
    <property type="term" value="C:membrane"/>
    <property type="evidence" value="ECO:0007669"/>
    <property type="project" value="UniProtKB-SubCell"/>
</dbReference>
<evidence type="ECO:0000259" key="8">
    <source>
        <dbReference type="Pfam" id="PF05504"/>
    </source>
</evidence>
<feature type="domain" description="Spore germination GerAC-like C-terminal" evidence="8">
    <location>
        <begin position="223"/>
        <end position="384"/>
    </location>
</feature>
<dbReference type="PANTHER" id="PTHR35789">
    <property type="entry name" value="SPORE GERMINATION PROTEIN B3"/>
    <property type="match status" value="1"/>
</dbReference>
<dbReference type="PROSITE" id="PS51257">
    <property type="entry name" value="PROKAR_LIPOPROTEIN"/>
    <property type="match status" value="1"/>
</dbReference>